<dbReference type="EMBL" id="QGDI01000020">
    <property type="protein sequence ID" value="PWJ09748.1"/>
    <property type="molecule type" value="Genomic_DNA"/>
</dbReference>
<comment type="caution">
    <text evidence="2">The sequence shown here is derived from an EMBL/GenBank/DDBJ whole genome shotgun (WGS) entry which is preliminary data.</text>
</comment>
<dbReference type="Gene3D" id="3.40.140.10">
    <property type="entry name" value="Cytidine Deaminase, domain 2"/>
    <property type="match status" value="1"/>
</dbReference>
<dbReference type="InterPro" id="IPR016193">
    <property type="entry name" value="Cytidine_deaminase-like"/>
</dbReference>
<protein>
    <submittedName>
        <fullName evidence="2">Cytidine/deoxycytidylate deaminase-like protein</fullName>
    </submittedName>
</protein>
<dbReference type="Proteomes" id="UP000245720">
    <property type="component" value="Unassembled WGS sequence"/>
</dbReference>
<dbReference type="CDD" id="cd01285">
    <property type="entry name" value="nucleoside_deaminase"/>
    <property type="match status" value="1"/>
</dbReference>
<dbReference type="PANTHER" id="PTHR11079">
    <property type="entry name" value="CYTOSINE DEAMINASE FAMILY MEMBER"/>
    <property type="match status" value="1"/>
</dbReference>
<evidence type="ECO:0000313" key="3">
    <source>
        <dbReference type="Proteomes" id="UP000245720"/>
    </source>
</evidence>
<organism evidence="2 3">
    <name type="scientific">Ruminococcus flavefaciens</name>
    <dbReference type="NCBI Taxonomy" id="1265"/>
    <lineage>
        <taxon>Bacteria</taxon>
        <taxon>Bacillati</taxon>
        <taxon>Bacillota</taxon>
        <taxon>Clostridia</taxon>
        <taxon>Eubacteriales</taxon>
        <taxon>Oscillospiraceae</taxon>
        <taxon>Ruminococcus</taxon>
    </lineage>
</organism>
<dbReference type="Pfam" id="PF00383">
    <property type="entry name" value="dCMP_cyt_deam_1"/>
    <property type="match status" value="1"/>
</dbReference>
<dbReference type="PANTHER" id="PTHR11079:SF179">
    <property type="entry name" value="TRNA(ADENINE(34)) DEAMINASE, CHLOROPLASTIC"/>
    <property type="match status" value="1"/>
</dbReference>
<dbReference type="SUPFAM" id="SSF53927">
    <property type="entry name" value="Cytidine deaminase-like"/>
    <property type="match status" value="1"/>
</dbReference>
<dbReference type="AlphaFoldDB" id="A0A315XST0"/>
<dbReference type="PROSITE" id="PS51747">
    <property type="entry name" value="CYT_DCMP_DEAMINASES_2"/>
    <property type="match status" value="1"/>
</dbReference>
<gene>
    <name evidence="2" type="ORF">IE37_03397</name>
</gene>
<name>A0A315XST0_RUMFL</name>
<feature type="domain" description="CMP/dCMP-type deaminase" evidence="1">
    <location>
        <begin position="3"/>
        <end position="126"/>
    </location>
</feature>
<accession>A0A315XST0</accession>
<proteinExistence type="predicted"/>
<evidence type="ECO:0000259" key="1">
    <source>
        <dbReference type="PROSITE" id="PS51747"/>
    </source>
</evidence>
<sequence>MWNDISKQWQTAFEEAWEAFCTGSIPIGAAVFDENGGLILKDHNRTQLPETINRRIAHAEANILRQLDTSRFDPKKLTLYTTMEPCPMCMGTAAVSNIRHLRSAAHDPHCGMIHLIESEPYFIGKALDYTFECGDPELVQLTLQSYYELRCIEAGASRCVLDSFSEQCPEATEISERLYQNKVLDRFAEEGTAFGVVFDYILSVK</sequence>
<dbReference type="RefSeq" id="WP_181380361.1">
    <property type="nucleotide sequence ID" value="NZ_QGDI01000020.1"/>
</dbReference>
<dbReference type="InterPro" id="IPR002125">
    <property type="entry name" value="CMP_dCMP_dom"/>
</dbReference>
<dbReference type="GO" id="GO:0003824">
    <property type="term" value="F:catalytic activity"/>
    <property type="evidence" value="ECO:0007669"/>
    <property type="project" value="InterPro"/>
</dbReference>
<evidence type="ECO:0000313" key="2">
    <source>
        <dbReference type="EMBL" id="PWJ09748.1"/>
    </source>
</evidence>
<reference evidence="2 3" key="1">
    <citation type="submission" date="2018-05" db="EMBL/GenBank/DDBJ databases">
        <title>The Hungate 1000. A catalogue of reference genomes from the rumen microbiome.</title>
        <authorList>
            <person name="Kelly W."/>
        </authorList>
    </citation>
    <scope>NUCLEOTIDE SEQUENCE [LARGE SCALE GENOMIC DNA]</scope>
    <source>
        <strain evidence="2 3">SAb67</strain>
    </source>
</reference>